<dbReference type="PROSITE" id="PS50088">
    <property type="entry name" value="ANK_REPEAT"/>
    <property type="match status" value="2"/>
</dbReference>
<gene>
    <name evidence="4" type="ORF">KQX54_009510</name>
</gene>
<protein>
    <submittedName>
        <fullName evidence="4">Uncharacterized protein</fullName>
    </submittedName>
</protein>
<evidence type="ECO:0000313" key="4">
    <source>
        <dbReference type="EMBL" id="KAH0546421.1"/>
    </source>
</evidence>
<dbReference type="InterPro" id="IPR036770">
    <property type="entry name" value="Ankyrin_rpt-contain_sf"/>
</dbReference>
<dbReference type="Gene3D" id="1.25.40.20">
    <property type="entry name" value="Ankyrin repeat-containing domain"/>
    <property type="match status" value="2"/>
</dbReference>
<dbReference type="SMART" id="SM00248">
    <property type="entry name" value="ANK"/>
    <property type="match status" value="7"/>
</dbReference>
<dbReference type="SUPFAM" id="SSF48403">
    <property type="entry name" value="Ankyrin repeat"/>
    <property type="match status" value="1"/>
</dbReference>
<evidence type="ECO:0000256" key="3">
    <source>
        <dbReference type="PROSITE-ProRule" id="PRU00023"/>
    </source>
</evidence>
<reference evidence="4 5" key="1">
    <citation type="journal article" date="2021" name="J. Hered.">
        <title>A chromosome-level genome assembly of the parasitoid wasp, Cotesia glomerata (Hymenoptera: Braconidae).</title>
        <authorList>
            <person name="Pinto B.J."/>
            <person name="Weis J.J."/>
            <person name="Gamble T."/>
            <person name="Ode P.J."/>
            <person name="Paul R."/>
            <person name="Zaspel J.M."/>
        </authorList>
    </citation>
    <scope>NUCLEOTIDE SEQUENCE [LARGE SCALE GENOMIC DNA]</scope>
    <source>
        <strain evidence="4">CgM1</strain>
    </source>
</reference>
<dbReference type="Pfam" id="PF00023">
    <property type="entry name" value="Ank"/>
    <property type="match status" value="1"/>
</dbReference>
<dbReference type="InterPro" id="IPR002110">
    <property type="entry name" value="Ankyrin_rpt"/>
</dbReference>
<organism evidence="4 5">
    <name type="scientific">Cotesia glomerata</name>
    <name type="common">Lepidopteran parasitic wasp</name>
    <name type="synonym">Apanteles glomeratus</name>
    <dbReference type="NCBI Taxonomy" id="32391"/>
    <lineage>
        <taxon>Eukaryota</taxon>
        <taxon>Metazoa</taxon>
        <taxon>Ecdysozoa</taxon>
        <taxon>Arthropoda</taxon>
        <taxon>Hexapoda</taxon>
        <taxon>Insecta</taxon>
        <taxon>Pterygota</taxon>
        <taxon>Neoptera</taxon>
        <taxon>Endopterygota</taxon>
        <taxon>Hymenoptera</taxon>
        <taxon>Apocrita</taxon>
        <taxon>Ichneumonoidea</taxon>
        <taxon>Braconidae</taxon>
        <taxon>Microgastrinae</taxon>
        <taxon>Cotesia</taxon>
    </lineage>
</organism>
<evidence type="ECO:0000256" key="2">
    <source>
        <dbReference type="ARBA" id="ARBA00023043"/>
    </source>
</evidence>
<dbReference type="Pfam" id="PF12796">
    <property type="entry name" value="Ank_2"/>
    <property type="match status" value="1"/>
</dbReference>
<proteinExistence type="predicted"/>
<dbReference type="AlphaFoldDB" id="A0AAV7I8H7"/>
<dbReference type="PANTHER" id="PTHR24198">
    <property type="entry name" value="ANKYRIN REPEAT AND PROTEIN KINASE DOMAIN-CONTAINING PROTEIN"/>
    <property type="match status" value="1"/>
</dbReference>
<keyword evidence="1" id="KW-0677">Repeat</keyword>
<evidence type="ECO:0000256" key="1">
    <source>
        <dbReference type="ARBA" id="ARBA00022737"/>
    </source>
</evidence>
<accession>A0AAV7I8H7</accession>
<sequence>MKNTKMEMEEYLSQFKPIVNPFNAEKDLQYSIVFRFSSRVRLLLQNGANVNCRGPIGNPVLHLAIYCREYDVIDRLLKLGADPHAVTTKKGYEGYTTFHIACLHGTDKLVKLLITEYQVNINAVAADGVQPIYLAVFRRSMTIIRFLIHNFANLNAEINEVIFKKFHENKEWRSDFGDKISLLTYSLLYDFEDLFKLLIECGVDWRIKFSGKTLLMLAVTKYSWDAFAYMVSKMSKKEINYRDNSGFTALHYLYKDQTVENYRHGLVNEELKCKILERLFNAGADINLSINGDSSTMIVNLAAKYHDYNVLKFLLPRQKFLPISQPLYYALFSNRGGNLLDHNNLDRFKTTIDVIVQNIKIKIKMGFPVLADEIDRMNNMIPEYFSRKQSDWKIYEDQIQEELNKLRNEVIIVRDKKVCLLRILTKQNGKLRQFVRNKVLIEAWESYLRRVDNKFNSEIAEIIYTMMKIHVEYIIDRLKILDEYENLFFFKKKSCTVKQSHYRNYVCSKMAHQEELCMTYF</sequence>
<dbReference type="Proteomes" id="UP000826195">
    <property type="component" value="Unassembled WGS sequence"/>
</dbReference>
<feature type="repeat" description="ANK" evidence="3">
    <location>
        <begin position="127"/>
        <end position="159"/>
    </location>
</feature>
<comment type="caution">
    <text evidence="4">The sequence shown here is derived from an EMBL/GenBank/DDBJ whole genome shotgun (WGS) entry which is preliminary data.</text>
</comment>
<dbReference type="EMBL" id="JAHXZJ010002237">
    <property type="protein sequence ID" value="KAH0546421.1"/>
    <property type="molecule type" value="Genomic_DNA"/>
</dbReference>
<dbReference type="GO" id="GO:0005737">
    <property type="term" value="C:cytoplasm"/>
    <property type="evidence" value="ECO:0007669"/>
    <property type="project" value="TreeGrafter"/>
</dbReference>
<feature type="repeat" description="ANK" evidence="3">
    <location>
        <begin position="56"/>
        <end position="88"/>
    </location>
</feature>
<keyword evidence="2 3" id="KW-0040">ANK repeat</keyword>
<evidence type="ECO:0000313" key="5">
    <source>
        <dbReference type="Proteomes" id="UP000826195"/>
    </source>
</evidence>
<name>A0AAV7I8H7_COTGL</name>
<keyword evidence="5" id="KW-1185">Reference proteome</keyword>
<dbReference type="PANTHER" id="PTHR24198:SF165">
    <property type="entry name" value="ANKYRIN REPEAT-CONTAINING PROTEIN-RELATED"/>
    <property type="match status" value="1"/>
</dbReference>